<sequence length="177" mass="19985">MLIPNEKVPQLKVPLINGTEWDLYAQEPENFTLVIFYRGLHCPVCKSYLEDLAQLRDKFASRGVHIIAISANTEELAKKTAEEWDIPGLPVGYGINMEQAQEWGLYISGAISDKEPGHFFEPGLFLVRPDQKLYAGSVQTMPFARPRLAEVLKAVDFILENDYPARGAETKYEQANI</sequence>
<keyword evidence="3" id="KW-1185">Reference proteome</keyword>
<dbReference type="InterPro" id="IPR000866">
    <property type="entry name" value="AhpC/TSA"/>
</dbReference>
<dbReference type="GO" id="GO:0016209">
    <property type="term" value="F:antioxidant activity"/>
    <property type="evidence" value="ECO:0007669"/>
    <property type="project" value="InterPro"/>
</dbReference>
<dbReference type="CDD" id="cd02970">
    <property type="entry name" value="PRX_like2"/>
    <property type="match status" value="1"/>
</dbReference>
<name>A0A4R6TSC8_9FLAO</name>
<dbReference type="EMBL" id="SNYI01000002">
    <property type="protein sequence ID" value="TDQ31360.1"/>
    <property type="molecule type" value="Genomic_DNA"/>
</dbReference>
<dbReference type="Proteomes" id="UP000295468">
    <property type="component" value="Unassembled WGS sequence"/>
</dbReference>
<dbReference type="GO" id="GO:0016491">
    <property type="term" value="F:oxidoreductase activity"/>
    <property type="evidence" value="ECO:0007669"/>
    <property type="project" value="InterPro"/>
</dbReference>
<reference evidence="2 3" key="1">
    <citation type="submission" date="2019-03" db="EMBL/GenBank/DDBJ databases">
        <title>Genomic Encyclopedia of Archaeal and Bacterial Type Strains, Phase II (KMG-II): from individual species to whole genera.</title>
        <authorList>
            <person name="Goeker M."/>
        </authorList>
    </citation>
    <scope>NUCLEOTIDE SEQUENCE [LARGE SCALE GENOMIC DNA]</scope>
    <source>
        <strain evidence="2 3">DSM 18435</strain>
    </source>
</reference>
<evidence type="ECO:0000313" key="3">
    <source>
        <dbReference type="Proteomes" id="UP000295468"/>
    </source>
</evidence>
<dbReference type="RefSeq" id="WP_133644192.1">
    <property type="nucleotide sequence ID" value="NZ_SNYI01000002.1"/>
</dbReference>
<accession>A0A4R6TSC8</accession>
<dbReference type="Gene3D" id="3.40.30.10">
    <property type="entry name" value="Glutaredoxin"/>
    <property type="match status" value="1"/>
</dbReference>
<evidence type="ECO:0000313" key="2">
    <source>
        <dbReference type="EMBL" id="TDQ31360.1"/>
    </source>
</evidence>
<evidence type="ECO:0000259" key="1">
    <source>
        <dbReference type="PROSITE" id="PS51352"/>
    </source>
</evidence>
<dbReference type="SUPFAM" id="SSF52833">
    <property type="entry name" value="Thioredoxin-like"/>
    <property type="match status" value="1"/>
</dbReference>
<gene>
    <name evidence="2" type="ORF">CLV82_2068</name>
</gene>
<dbReference type="PROSITE" id="PS51352">
    <property type="entry name" value="THIOREDOXIN_2"/>
    <property type="match status" value="1"/>
</dbReference>
<proteinExistence type="predicted"/>
<dbReference type="Pfam" id="PF00578">
    <property type="entry name" value="AhpC-TSA"/>
    <property type="match status" value="1"/>
</dbReference>
<dbReference type="InterPro" id="IPR013766">
    <property type="entry name" value="Thioredoxin_domain"/>
</dbReference>
<protein>
    <submittedName>
        <fullName evidence="2">Alkyl hydroperoxide reductase subunit AhpC</fullName>
    </submittedName>
</protein>
<organism evidence="2 3">
    <name type="scientific">Zeaxanthinibacter enoshimensis</name>
    <dbReference type="NCBI Taxonomy" id="392009"/>
    <lineage>
        <taxon>Bacteria</taxon>
        <taxon>Pseudomonadati</taxon>
        <taxon>Bacteroidota</taxon>
        <taxon>Flavobacteriia</taxon>
        <taxon>Flavobacteriales</taxon>
        <taxon>Flavobacteriaceae</taxon>
        <taxon>Zeaxanthinibacter</taxon>
    </lineage>
</organism>
<feature type="domain" description="Thioredoxin" evidence="1">
    <location>
        <begin position="2"/>
        <end position="160"/>
    </location>
</feature>
<dbReference type="InterPro" id="IPR036249">
    <property type="entry name" value="Thioredoxin-like_sf"/>
</dbReference>
<dbReference type="AlphaFoldDB" id="A0A4R6TSC8"/>
<dbReference type="OrthoDB" id="9809746at2"/>
<comment type="caution">
    <text evidence="2">The sequence shown here is derived from an EMBL/GenBank/DDBJ whole genome shotgun (WGS) entry which is preliminary data.</text>
</comment>